<dbReference type="SUPFAM" id="SSF54928">
    <property type="entry name" value="RNA-binding domain, RBD"/>
    <property type="match status" value="1"/>
</dbReference>
<organism evidence="11 12">
    <name type="scientific">Pisum sativum</name>
    <name type="common">Garden pea</name>
    <name type="synonym">Lathyrus oleraceus</name>
    <dbReference type="NCBI Taxonomy" id="3888"/>
    <lineage>
        <taxon>Eukaryota</taxon>
        <taxon>Viridiplantae</taxon>
        <taxon>Streptophyta</taxon>
        <taxon>Embryophyta</taxon>
        <taxon>Tracheophyta</taxon>
        <taxon>Spermatophyta</taxon>
        <taxon>Magnoliopsida</taxon>
        <taxon>eudicotyledons</taxon>
        <taxon>Gunneridae</taxon>
        <taxon>Pentapetalae</taxon>
        <taxon>rosids</taxon>
        <taxon>fabids</taxon>
        <taxon>Fabales</taxon>
        <taxon>Fabaceae</taxon>
        <taxon>Papilionoideae</taxon>
        <taxon>50 kb inversion clade</taxon>
        <taxon>NPAAA clade</taxon>
        <taxon>Hologalegina</taxon>
        <taxon>IRL clade</taxon>
        <taxon>Fabeae</taxon>
        <taxon>Lathyrus</taxon>
    </lineage>
</organism>
<dbReference type="PROSITE" id="PS50102">
    <property type="entry name" value="RRM"/>
    <property type="match status" value="1"/>
</dbReference>
<evidence type="ECO:0000256" key="6">
    <source>
        <dbReference type="PROSITE-ProRule" id="PRU00176"/>
    </source>
</evidence>
<name>A0A9D4WWL1_PEA</name>
<feature type="domain" description="HTH OST-type" evidence="10">
    <location>
        <begin position="213"/>
        <end position="295"/>
    </location>
</feature>
<evidence type="ECO:0000256" key="3">
    <source>
        <dbReference type="ARBA" id="ARBA00022833"/>
    </source>
</evidence>
<dbReference type="GO" id="GO:0003723">
    <property type="term" value="F:RNA binding"/>
    <property type="evidence" value="ECO:0007669"/>
    <property type="project" value="UniProtKB-UniRule"/>
</dbReference>
<dbReference type="PANTHER" id="PTHR24009">
    <property type="entry name" value="RNA-BINDING (RRM/RBD/RNP MOTIFS)"/>
    <property type="match status" value="1"/>
</dbReference>
<dbReference type="Gramene" id="Psat5g170680.1">
    <property type="protein sequence ID" value="Psat5g170680.1.cds"/>
    <property type="gene ID" value="Psat5g170680"/>
</dbReference>
<dbReference type="GO" id="GO:0008270">
    <property type="term" value="F:zinc ion binding"/>
    <property type="evidence" value="ECO:0007669"/>
    <property type="project" value="UniProtKB-KW"/>
</dbReference>
<dbReference type="Proteomes" id="UP001058974">
    <property type="component" value="Chromosome 5"/>
</dbReference>
<evidence type="ECO:0000259" key="9">
    <source>
        <dbReference type="PROSITE" id="PS50103"/>
    </source>
</evidence>
<keyword evidence="4 6" id="KW-0694">RNA-binding</keyword>
<accession>A0A9D4WWL1</accession>
<evidence type="ECO:0000256" key="5">
    <source>
        <dbReference type="ARBA" id="ARBA00023125"/>
    </source>
</evidence>
<dbReference type="PROSITE" id="PS50103">
    <property type="entry name" value="ZF_C3H1"/>
    <property type="match status" value="1"/>
</dbReference>
<dbReference type="InterPro" id="IPR035979">
    <property type="entry name" value="RBD_domain_sf"/>
</dbReference>
<dbReference type="InterPro" id="IPR000571">
    <property type="entry name" value="Znf_CCCH"/>
</dbReference>
<dbReference type="CDD" id="cd12458">
    <property type="entry name" value="RRM_AtC3H46_like"/>
    <property type="match status" value="1"/>
</dbReference>
<dbReference type="InterPro" id="IPR036855">
    <property type="entry name" value="Znf_CCCH_sf"/>
</dbReference>
<proteinExistence type="predicted"/>
<feature type="domain" description="RRM" evidence="8">
    <location>
        <begin position="313"/>
        <end position="388"/>
    </location>
</feature>
<evidence type="ECO:0000256" key="7">
    <source>
        <dbReference type="PROSITE-ProRule" id="PRU00723"/>
    </source>
</evidence>
<evidence type="ECO:0000259" key="10">
    <source>
        <dbReference type="PROSITE" id="PS51644"/>
    </source>
</evidence>
<feature type="zinc finger region" description="C3H1-type" evidence="7">
    <location>
        <begin position="165"/>
        <end position="192"/>
    </location>
</feature>
<dbReference type="SMART" id="SM00360">
    <property type="entry name" value="RRM"/>
    <property type="match status" value="1"/>
</dbReference>
<dbReference type="Gramene" id="Psat05G0478800-T1">
    <property type="protein sequence ID" value="KAI5409112.1"/>
    <property type="gene ID" value="KIW84_054788"/>
</dbReference>
<keyword evidence="2 7" id="KW-0863">Zinc-finger</keyword>
<dbReference type="FunFam" id="3.30.70.330:FF:000678">
    <property type="entry name" value="zinc finger CCCH domain-containing protein 53-like isoform X2"/>
    <property type="match status" value="1"/>
</dbReference>
<keyword evidence="3 7" id="KW-0862">Zinc</keyword>
<dbReference type="InterPro" id="IPR034365">
    <property type="entry name" value="AtC3H46-like_RRM"/>
</dbReference>
<evidence type="ECO:0000256" key="1">
    <source>
        <dbReference type="ARBA" id="ARBA00022723"/>
    </source>
</evidence>
<evidence type="ECO:0000259" key="8">
    <source>
        <dbReference type="PROSITE" id="PS50102"/>
    </source>
</evidence>
<dbReference type="InterPro" id="IPR012677">
    <property type="entry name" value="Nucleotide-bd_a/b_plait_sf"/>
</dbReference>
<dbReference type="Pfam" id="PF23182">
    <property type="entry name" value="PABC_AtC3H46"/>
    <property type="match status" value="1"/>
</dbReference>
<evidence type="ECO:0008006" key="13">
    <source>
        <dbReference type="Google" id="ProtNLM"/>
    </source>
</evidence>
<evidence type="ECO:0000256" key="2">
    <source>
        <dbReference type="ARBA" id="ARBA00022771"/>
    </source>
</evidence>
<dbReference type="EMBL" id="JAMSHJ010000005">
    <property type="protein sequence ID" value="KAI5409112.1"/>
    <property type="molecule type" value="Genomic_DNA"/>
</dbReference>
<keyword evidence="5" id="KW-0238">DNA-binding</keyword>
<evidence type="ECO:0000313" key="11">
    <source>
        <dbReference type="EMBL" id="KAI5409112.1"/>
    </source>
</evidence>
<dbReference type="GO" id="GO:0003677">
    <property type="term" value="F:DNA binding"/>
    <property type="evidence" value="ECO:0007669"/>
    <property type="project" value="UniProtKB-KW"/>
</dbReference>
<comment type="caution">
    <text evidence="11">The sequence shown here is derived from an EMBL/GenBank/DDBJ whole genome shotgun (WGS) entry which is preliminary data.</text>
</comment>
<evidence type="ECO:0000313" key="12">
    <source>
        <dbReference type="Proteomes" id="UP001058974"/>
    </source>
</evidence>
<keyword evidence="12" id="KW-1185">Reference proteome</keyword>
<protein>
    <recommendedName>
        <fullName evidence="13">Zinc finger CCCH domain-containing protein 18-like</fullName>
    </recommendedName>
</protein>
<dbReference type="AlphaFoldDB" id="A0A9D4WWL1"/>
<dbReference type="PANTHER" id="PTHR24009:SF0">
    <property type="entry name" value="ZINC FINGER CCCH DOMAIN-CONTAINING PROTEIN 18"/>
    <property type="match status" value="1"/>
</dbReference>
<dbReference type="InterPro" id="IPR025605">
    <property type="entry name" value="OST-HTH/LOTUS_dom"/>
</dbReference>
<dbReference type="OrthoDB" id="1914176at2759"/>
<reference evidence="11 12" key="1">
    <citation type="journal article" date="2022" name="Nat. Genet.">
        <title>Improved pea reference genome and pan-genome highlight genomic features and evolutionary characteristics.</title>
        <authorList>
            <person name="Yang T."/>
            <person name="Liu R."/>
            <person name="Luo Y."/>
            <person name="Hu S."/>
            <person name="Wang D."/>
            <person name="Wang C."/>
            <person name="Pandey M.K."/>
            <person name="Ge S."/>
            <person name="Xu Q."/>
            <person name="Li N."/>
            <person name="Li G."/>
            <person name="Huang Y."/>
            <person name="Saxena R.K."/>
            <person name="Ji Y."/>
            <person name="Li M."/>
            <person name="Yan X."/>
            <person name="He Y."/>
            <person name="Liu Y."/>
            <person name="Wang X."/>
            <person name="Xiang C."/>
            <person name="Varshney R.K."/>
            <person name="Ding H."/>
            <person name="Gao S."/>
            <person name="Zong X."/>
        </authorList>
    </citation>
    <scope>NUCLEOTIDE SEQUENCE [LARGE SCALE GENOMIC DNA]</scope>
    <source>
        <strain evidence="11 12">cv. Zhongwan 6</strain>
    </source>
</reference>
<dbReference type="Pfam" id="PF00076">
    <property type="entry name" value="RRM_1"/>
    <property type="match status" value="1"/>
</dbReference>
<evidence type="ECO:0000256" key="4">
    <source>
        <dbReference type="ARBA" id="ARBA00022884"/>
    </source>
</evidence>
<dbReference type="PROSITE" id="PS51644">
    <property type="entry name" value="HTH_OST"/>
    <property type="match status" value="1"/>
</dbReference>
<feature type="domain" description="C3H1-type" evidence="9">
    <location>
        <begin position="165"/>
        <end position="192"/>
    </location>
</feature>
<dbReference type="InterPro" id="IPR056276">
    <property type="entry name" value="AtC3H46-like_PABC-like"/>
</dbReference>
<keyword evidence="1 7" id="KW-0479">Metal-binding</keyword>
<dbReference type="Gene3D" id="3.30.70.330">
    <property type="match status" value="1"/>
</dbReference>
<dbReference type="InterPro" id="IPR000504">
    <property type="entry name" value="RRM_dom"/>
</dbReference>
<gene>
    <name evidence="11" type="ORF">KIW84_054788</name>
</gene>
<dbReference type="SUPFAM" id="SSF90229">
    <property type="entry name" value="CCCH zinc finger"/>
    <property type="match status" value="1"/>
</dbReference>
<sequence>MEISEGTRILFEKIQRFEPEYAPRIIHNLLMQEHGEQEIAKLASFPDHMIHELSVKARIGLEMLATRSAAGNHSPASFQVHSPFYNMHDGNTNSDFMPLGFMDSITEHQTRTALFGLENLQYVDSVKSTAANFNPYNNVNYYLEYVSRVAGLNRKNGRRSSNTTEFPFKTCYYFSKGYCRHGNSCRFYHNGQTVSELYGNNAAYDEQVISLGSLAKLESEIVDLLKQRGNPISIASLPMAYYDKYKKALQAEGYLAESQRHGKSGCNLTRLLIRLRNSIRLIDRPHGQHDVVLAEDAPKFKGKADCQHISASQQIYLTFPADSTFSEDDVSNYFRTFGCVIDVRIPCQHERMFGFVTFVYPETVKTILEEGNPHYVRGSRVLVKPYKERSKLVDRKNQYRFEQHHVRYSPQYADFNAEITSSPISCGNARYQTRLRIDEQNRFFELQRRRLAMLQVAQRSFSSPPHLGINMNGPRVSDDNLNVQLQPTESFSYAGNFIANNTDEDSREGVHQPDSAFSFRIDTTIM</sequence>